<organism evidence="1 2">
    <name type="scientific">candidate division WWE3 bacterium GW2011_GWA2_46_9</name>
    <dbReference type="NCBI Taxonomy" id="1619111"/>
    <lineage>
        <taxon>Bacteria</taxon>
        <taxon>Katanobacteria</taxon>
    </lineage>
</organism>
<reference evidence="1 2" key="1">
    <citation type="journal article" date="2015" name="Nature">
        <title>rRNA introns, odd ribosomes, and small enigmatic genomes across a large radiation of phyla.</title>
        <authorList>
            <person name="Brown C.T."/>
            <person name="Hug L.A."/>
            <person name="Thomas B.C."/>
            <person name="Sharon I."/>
            <person name="Castelle C.J."/>
            <person name="Singh A."/>
            <person name="Wilkins M.J."/>
            <person name="Williams K.H."/>
            <person name="Banfield J.F."/>
        </authorList>
    </citation>
    <scope>NUCLEOTIDE SEQUENCE [LARGE SCALE GENOMIC DNA]</scope>
</reference>
<proteinExistence type="predicted"/>
<accession>A0A0G1QV27</accession>
<protein>
    <submittedName>
        <fullName evidence="1">Septum formation initiator</fullName>
    </submittedName>
</protein>
<gene>
    <name evidence="1" type="ORF">UX69_C0011G0012</name>
</gene>
<dbReference type="InterPro" id="IPR007060">
    <property type="entry name" value="FtsL/DivIC"/>
</dbReference>
<dbReference type="EMBL" id="LCNE01000011">
    <property type="protein sequence ID" value="KKU48762.1"/>
    <property type="molecule type" value="Genomic_DNA"/>
</dbReference>
<evidence type="ECO:0000313" key="1">
    <source>
        <dbReference type="EMBL" id="KKU48762.1"/>
    </source>
</evidence>
<dbReference type="Pfam" id="PF04977">
    <property type="entry name" value="DivIC"/>
    <property type="match status" value="1"/>
</dbReference>
<sequence>MSVPAKAKYIALSLLFILATVNFAKTTLNILKNSRRLDDLRVEVADLEGKKVAMEQELTFRRTSEYIAREARNKLNMILPGEEVYVVANNVPVASKDNSGDVRGAKTEQTAKPVSNFDQWLALFGCGARICTGAFRL</sequence>
<name>A0A0G1QV27_UNCKA</name>
<evidence type="ECO:0000313" key="2">
    <source>
        <dbReference type="Proteomes" id="UP000033946"/>
    </source>
</evidence>
<dbReference type="Proteomes" id="UP000033946">
    <property type="component" value="Unassembled WGS sequence"/>
</dbReference>
<comment type="caution">
    <text evidence="1">The sequence shown here is derived from an EMBL/GenBank/DDBJ whole genome shotgun (WGS) entry which is preliminary data.</text>
</comment>
<dbReference type="AlphaFoldDB" id="A0A0G1QV27"/>